<protein>
    <recommendedName>
        <fullName evidence="13 20">Inosine-5'-monophosphate dehydrogenase</fullName>
        <shortName evidence="13">IMP dehydrogenase</shortName>
        <shortName evidence="13">IMPD</shortName>
        <shortName evidence="13">IMPDH</shortName>
        <ecNumber evidence="13 20">1.1.1.205</ecNumber>
    </recommendedName>
</protein>
<keyword evidence="4 13" id="KW-0479">Metal-binding</keyword>
<comment type="activity regulation">
    <text evidence="13">Mycophenolic acid (MPA) is a non-competitive inhibitor that prevents formation of the closed enzyme conformation by binding to the same site as the amobile flap. In contrast, mizoribine monophosphate (MZP) is a competitive inhibitor that induces the closed conformation. MPA is a potent inhibitor of mammalian IMPDHs but a poor inhibitor of the bacterial enzymes. MZP is a more potent inhibitor of bacterial IMPDH.</text>
</comment>
<feature type="binding site" evidence="13 15">
    <location>
        <begin position="341"/>
        <end position="343"/>
    </location>
    <ligand>
        <name>IMP</name>
        <dbReference type="ChEBI" id="CHEBI:58053"/>
    </ligand>
</feature>
<dbReference type="InterPro" id="IPR001093">
    <property type="entry name" value="IMP_DH_GMPRt"/>
</dbReference>
<dbReference type="Gene3D" id="3.20.20.70">
    <property type="entry name" value="Aldolase class I"/>
    <property type="match status" value="1"/>
</dbReference>
<feature type="binding site" evidence="13">
    <location>
        <position position="471"/>
    </location>
    <ligand>
        <name>K(+)</name>
        <dbReference type="ChEBI" id="CHEBI:29103"/>
        <note>ligand shared between two tetrameric partners</note>
    </ligand>
</feature>
<evidence type="ECO:0000256" key="4">
    <source>
        <dbReference type="ARBA" id="ARBA00022723"/>
    </source>
</evidence>
<organism evidence="22">
    <name type="scientific">Bacillus cereus</name>
    <dbReference type="NCBI Taxonomy" id="1396"/>
    <lineage>
        <taxon>Bacteria</taxon>
        <taxon>Bacillati</taxon>
        <taxon>Bacillota</taxon>
        <taxon>Bacilli</taxon>
        <taxon>Bacillales</taxon>
        <taxon>Bacillaceae</taxon>
        <taxon>Bacillus</taxon>
        <taxon>Bacillus cereus group</taxon>
    </lineage>
</organism>
<dbReference type="PIR" id="PC2373">
    <property type="entry name" value="PC2373"/>
</dbReference>
<evidence type="ECO:0000256" key="8">
    <source>
        <dbReference type="ARBA" id="ARBA00022958"/>
    </source>
</evidence>
<evidence type="ECO:0000256" key="2">
    <source>
        <dbReference type="ARBA" id="ARBA00005502"/>
    </source>
</evidence>
<dbReference type="PIRSF" id="PIRSF000130">
    <property type="entry name" value="IMPDH"/>
    <property type="match status" value="1"/>
</dbReference>
<dbReference type="InterPro" id="IPR015875">
    <property type="entry name" value="IMP_DH/GMP_Rdtase_CS"/>
</dbReference>
<evidence type="ECO:0000256" key="19">
    <source>
        <dbReference type="RuleBase" id="RU003927"/>
    </source>
</evidence>
<proteinExistence type="inferred from homology"/>
<keyword evidence="8 13" id="KW-0630">Potassium</keyword>
<dbReference type="Pfam" id="PF00571">
    <property type="entry name" value="CBS"/>
    <property type="match status" value="2"/>
</dbReference>
<evidence type="ECO:0000313" key="22">
    <source>
        <dbReference type="EMBL" id="BAA88235.1"/>
    </source>
</evidence>
<feature type="binding site" description="in other chain" evidence="13 17">
    <location>
        <position position="305"/>
    </location>
    <ligand>
        <name>K(+)</name>
        <dbReference type="ChEBI" id="CHEBI:29103"/>
        <note>ligand shared between two tetrameric partners</note>
    </ligand>
</feature>
<feature type="binding site" evidence="16">
    <location>
        <begin position="251"/>
        <end position="253"/>
    </location>
    <ligand>
        <name>NAD(+)</name>
        <dbReference type="ChEBI" id="CHEBI:57540"/>
    </ligand>
</feature>
<keyword evidence="6 13" id="KW-0332">GMP biosynthesis</keyword>
<feature type="binding site" evidence="13 15">
    <location>
        <position position="416"/>
    </location>
    <ligand>
        <name>IMP</name>
        <dbReference type="ChEBI" id="CHEBI:58053"/>
    </ligand>
</feature>
<dbReference type="CDD" id="cd04601">
    <property type="entry name" value="CBS_pair_IMPDH"/>
    <property type="match status" value="1"/>
</dbReference>
<feature type="binding site" description="in other chain" evidence="13 17">
    <location>
        <position position="303"/>
    </location>
    <ligand>
        <name>K(+)</name>
        <dbReference type="ChEBI" id="CHEBI:29103"/>
        <note>ligand shared between two tetrameric partners</note>
    </ligand>
</feature>
<keyword evidence="7 13" id="KW-0658">Purine biosynthesis</keyword>
<feature type="domain" description="CBS" evidence="21">
    <location>
        <begin position="157"/>
        <end position="215"/>
    </location>
</feature>
<evidence type="ECO:0000256" key="17">
    <source>
        <dbReference type="PIRSR" id="PIRSR000130-4"/>
    </source>
</evidence>
<comment type="similarity">
    <text evidence="2 13 19">Belongs to the IMPDH/GMPR family.</text>
</comment>
<dbReference type="SUPFAM" id="SSF51412">
    <property type="entry name" value="Inosine monophosphate dehydrogenase (IMPDH)"/>
    <property type="match status" value="1"/>
</dbReference>
<dbReference type="UniPathway" id="UPA00601">
    <property type="reaction ID" value="UER00295"/>
</dbReference>
<sequence>MWESKFVKEGLTFDDVLLVPARSDILPREVSVKTVLSESLQLNIPLISAGMDTVTEADMAIAMARQGGLGIIHKNMSIEQQAEQVDKVKRSESGVISDPFFLTPEHQVYDAEHLMGKYRISGVPVVNNLDERKLVGIITNRDMRFIQDYSIKISDVMTKEQLITAPVGTTLEEAEKILQKYKIEKLPLVDNNGVLQGLITIKDIEKVIEFPNSAKDKQGRLLVGAAVGVTADAYLRIDALVKASVDAIVLDTAHGHSKGVIDKVKEVRAKYPSLNIIAGNVATAEATKALIEAGENVVKVGIGPGSICTTRVVAGVGVPQLTAVYDCATEARKHGIPVIADGGIKYSGDMVKALAAGAHVVMLGSMFAGVAESPGETEIYQGRQFKVYRGMGSVGAMEKGSKDRYFQEGNKKLVPEGIEGRVPYKGPLADTVHQLVGGLRAGMGYCGAQDLEFLRENAQFIRMSGAGLRESHPHHVQITKEAPTTHYNVLYTNRQRFDISVYFFLIMLE</sequence>
<feature type="binding site" evidence="13 15">
    <location>
        <begin position="364"/>
        <end position="365"/>
    </location>
    <ligand>
        <name>IMP</name>
        <dbReference type="ChEBI" id="CHEBI:58053"/>
    </ligand>
</feature>
<dbReference type="AlphaFoldDB" id="Q9RHG9"/>
<evidence type="ECO:0000256" key="1">
    <source>
        <dbReference type="ARBA" id="ARBA00001958"/>
    </source>
</evidence>
<evidence type="ECO:0000256" key="11">
    <source>
        <dbReference type="ARBA" id="ARBA00023122"/>
    </source>
</evidence>
<dbReference type="GO" id="GO:0003938">
    <property type="term" value="F:IMP dehydrogenase activity"/>
    <property type="evidence" value="ECO:0007669"/>
    <property type="project" value="UniProtKB-UniRule"/>
</dbReference>
<comment type="function">
    <text evidence="13">Catalyzes the conversion of inosine 5'-phosphate (IMP) to xanthosine 5'-phosphate (XMP), the first committed and rate-limiting step in the de novo synthesis of guanine nucleotides, and therefore plays an important role in the regulation of cell growth.</text>
</comment>
<dbReference type="InterPro" id="IPR046342">
    <property type="entry name" value="CBS_dom_sf"/>
</dbReference>
<evidence type="ECO:0000256" key="16">
    <source>
        <dbReference type="PIRSR" id="PIRSR000130-3"/>
    </source>
</evidence>
<evidence type="ECO:0000256" key="15">
    <source>
        <dbReference type="PIRSR" id="PIRSR000130-2"/>
    </source>
</evidence>
<dbReference type="PIR" id="JC7305">
    <property type="entry name" value="JC7305"/>
</dbReference>
<dbReference type="CDD" id="cd00381">
    <property type="entry name" value="IMPDH"/>
    <property type="match status" value="1"/>
</dbReference>
<feature type="binding site" evidence="13">
    <location>
        <position position="251"/>
    </location>
    <ligand>
        <name>NAD(+)</name>
        <dbReference type="ChEBI" id="CHEBI:57540"/>
    </ligand>
</feature>
<dbReference type="GO" id="GO:0006177">
    <property type="term" value="P:GMP biosynthetic process"/>
    <property type="evidence" value="ECO:0007669"/>
    <property type="project" value="UniProtKB-UniRule"/>
</dbReference>
<dbReference type="EMBL" id="AB035643">
    <property type="protein sequence ID" value="BAA88235.1"/>
    <property type="molecule type" value="Genomic_DNA"/>
</dbReference>
<evidence type="ECO:0000256" key="12">
    <source>
        <dbReference type="ARBA" id="ARBA00048028"/>
    </source>
</evidence>
<dbReference type="SMART" id="SM01240">
    <property type="entry name" value="IMPDH"/>
    <property type="match status" value="1"/>
</dbReference>
<gene>
    <name evidence="22" type="primary">impdh</name>
    <name evidence="13" type="synonym">guaB</name>
</gene>
<dbReference type="InterPro" id="IPR013785">
    <property type="entry name" value="Aldolase_TIM"/>
</dbReference>
<evidence type="ECO:0000256" key="13">
    <source>
        <dbReference type="HAMAP-Rule" id="MF_01964"/>
    </source>
</evidence>
<keyword evidence="10 13" id="KW-0520">NAD</keyword>
<dbReference type="InterPro" id="IPR000644">
    <property type="entry name" value="CBS_dom"/>
</dbReference>
<dbReference type="SUPFAM" id="SSF54631">
    <property type="entry name" value="CBS-domain pair"/>
    <property type="match status" value="1"/>
</dbReference>
<evidence type="ECO:0000256" key="9">
    <source>
        <dbReference type="ARBA" id="ARBA00023002"/>
    </source>
</evidence>
<feature type="domain" description="CBS" evidence="21">
    <location>
        <begin position="95"/>
        <end position="153"/>
    </location>
</feature>
<feature type="active site" description="Proton acceptor" evidence="13 14">
    <location>
        <position position="404"/>
    </location>
</feature>
<dbReference type="HAMAP" id="MF_01964">
    <property type="entry name" value="IMPDH"/>
    <property type="match status" value="1"/>
</dbReference>
<keyword evidence="5" id="KW-0677">Repeat</keyword>
<name>Q9RHG9_BACCE</name>
<reference evidence="22" key="1">
    <citation type="submission" date="1999-12" db="EMBL/GenBank/DDBJ databases">
        <title>Molecular cloning, Overproduction and Characterization of the Bacillus cereus IMP dehydrogenase.</title>
        <authorList>
            <person name="Kim S."/>
            <person name="Miyamoto T."/>
            <person name="Honjoh K."/>
            <person name="Iio M."/>
            <person name="Hatano S."/>
        </authorList>
    </citation>
    <scope>NUCLEOTIDE SEQUENCE</scope>
    <source>
        <strain evidence="22">Ts-4</strain>
    </source>
</reference>
<evidence type="ECO:0000256" key="14">
    <source>
        <dbReference type="PIRSR" id="PIRSR000130-1"/>
    </source>
</evidence>
<dbReference type="Pfam" id="PF00478">
    <property type="entry name" value="IMPDH"/>
    <property type="match status" value="1"/>
</dbReference>
<dbReference type="PROSITE" id="PS00487">
    <property type="entry name" value="IMP_DH_GMP_RED"/>
    <property type="match status" value="1"/>
</dbReference>
<dbReference type="PANTHER" id="PTHR11911:SF111">
    <property type="entry name" value="INOSINE-5'-MONOPHOSPHATE DEHYDROGENASE"/>
    <property type="match status" value="1"/>
</dbReference>
<feature type="binding site" evidence="13">
    <location>
        <position position="472"/>
    </location>
    <ligand>
        <name>K(+)</name>
        <dbReference type="ChEBI" id="CHEBI:29103"/>
        <note>ligand shared between two tetrameric partners</note>
    </ligand>
</feature>
<evidence type="ECO:0000256" key="10">
    <source>
        <dbReference type="ARBA" id="ARBA00023027"/>
    </source>
</evidence>
<dbReference type="EC" id="1.1.1.205" evidence="13 20"/>
<dbReference type="GO" id="GO:0006183">
    <property type="term" value="P:GTP biosynthetic process"/>
    <property type="evidence" value="ECO:0007669"/>
    <property type="project" value="TreeGrafter"/>
</dbReference>
<evidence type="ECO:0000256" key="5">
    <source>
        <dbReference type="ARBA" id="ARBA00022737"/>
    </source>
</evidence>
<comment type="pathway">
    <text evidence="13 20">Purine metabolism; XMP biosynthesis via de novo pathway; XMP from IMP: step 1/1.</text>
</comment>
<evidence type="ECO:0000259" key="21">
    <source>
        <dbReference type="PROSITE" id="PS51371"/>
    </source>
</evidence>
<dbReference type="PROSITE" id="PS51371">
    <property type="entry name" value="CBS"/>
    <property type="match status" value="2"/>
</dbReference>
<evidence type="ECO:0000256" key="20">
    <source>
        <dbReference type="RuleBase" id="RU003928"/>
    </source>
</evidence>
<comment type="catalytic activity">
    <reaction evidence="12 13 20">
        <text>IMP + NAD(+) + H2O = XMP + NADH + H(+)</text>
        <dbReference type="Rhea" id="RHEA:11708"/>
        <dbReference type="ChEBI" id="CHEBI:15377"/>
        <dbReference type="ChEBI" id="CHEBI:15378"/>
        <dbReference type="ChEBI" id="CHEBI:57464"/>
        <dbReference type="ChEBI" id="CHEBI:57540"/>
        <dbReference type="ChEBI" id="CHEBI:57945"/>
        <dbReference type="ChEBI" id="CHEBI:58053"/>
        <dbReference type="EC" id="1.1.1.205"/>
    </reaction>
</comment>
<dbReference type="PANTHER" id="PTHR11911">
    <property type="entry name" value="INOSINE-5-MONOPHOSPHATE DEHYDROGENASE RELATED"/>
    <property type="match status" value="1"/>
</dbReference>
<evidence type="ECO:0000256" key="6">
    <source>
        <dbReference type="ARBA" id="ARBA00022749"/>
    </source>
</evidence>
<dbReference type="GO" id="GO:0000166">
    <property type="term" value="F:nucleotide binding"/>
    <property type="evidence" value="ECO:0007669"/>
    <property type="project" value="UniProtKB-UniRule"/>
</dbReference>
<dbReference type="InterPro" id="IPR005990">
    <property type="entry name" value="IMP_DH"/>
</dbReference>
<evidence type="ECO:0000256" key="7">
    <source>
        <dbReference type="ARBA" id="ARBA00022755"/>
    </source>
</evidence>
<keyword evidence="9 13" id="KW-0560">Oxidoreductase</keyword>
<feature type="active site" description="Thioimidate intermediate" evidence="13 14">
    <location>
        <position position="308"/>
    </location>
</feature>
<feature type="binding site" evidence="13 15">
    <location>
        <position position="306"/>
    </location>
    <ligand>
        <name>IMP</name>
        <dbReference type="ChEBI" id="CHEBI:58053"/>
    </ligand>
</feature>
<evidence type="ECO:0000256" key="3">
    <source>
        <dbReference type="ARBA" id="ARBA00011881"/>
    </source>
</evidence>
<feature type="binding site" description="in other chain" evidence="13 17">
    <location>
        <position position="308"/>
    </location>
    <ligand>
        <name>K(+)</name>
        <dbReference type="ChEBI" id="CHEBI:29103"/>
        <note>ligand shared between two tetrameric partners</note>
    </ligand>
</feature>
<feature type="binding site" evidence="13 16">
    <location>
        <begin position="301"/>
        <end position="303"/>
    </location>
    <ligand>
        <name>NAD(+)</name>
        <dbReference type="ChEBI" id="CHEBI:57540"/>
    </ligand>
</feature>
<dbReference type="FunFam" id="3.20.20.70:FF:000003">
    <property type="entry name" value="GMP reductase"/>
    <property type="match status" value="1"/>
</dbReference>
<dbReference type="SMART" id="SM00116">
    <property type="entry name" value="CBS"/>
    <property type="match status" value="2"/>
</dbReference>
<accession>Q9RHG9</accession>
<evidence type="ECO:0000256" key="18">
    <source>
        <dbReference type="PROSITE-ProRule" id="PRU00703"/>
    </source>
</evidence>
<comment type="subunit">
    <text evidence="3 13">Homotetramer.</text>
</comment>
<feature type="binding site" evidence="13 15">
    <location>
        <begin position="388"/>
        <end position="392"/>
    </location>
    <ligand>
        <name>IMP</name>
        <dbReference type="ChEBI" id="CHEBI:58053"/>
    </ligand>
</feature>
<feature type="binding site" evidence="13">
    <location>
        <position position="470"/>
    </location>
    <ligand>
        <name>K(+)</name>
        <dbReference type="ChEBI" id="CHEBI:29103"/>
        <note>ligand shared between two tetrameric partners</note>
    </ligand>
</feature>
<comment type="cofactor">
    <cofactor evidence="1 13">
        <name>K(+)</name>
        <dbReference type="ChEBI" id="CHEBI:29103"/>
    </cofactor>
</comment>
<dbReference type="GO" id="GO:0046872">
    <property type="term" value="F:metal ion binding"/>
    <property type="evidence" value="ECO:0007669"/>
    <property type="project" value="UniProtKB-UniRule"/>
</dbReference>
<keyword evidence="11 18" id="KW-0129">CBS domain</keyword>
<dbReference type="NCBIfam" id="TIGR01302">
    <property type="entry name" value="IMP_dehydrog"/>
    <property type="match status" value="1"/>
</dbReference>
<comment type="caution">
    <text evidence="13">Lacks conserved residue(s) required for the propagation of feature annotation.</text>
</comment>